<sequence length="76" mass="8739">MNVKYKIIKIIKNHNEGRPVGVPIIDRIMTKYGVFGGILKVELDNYVKDNLIVWTDSLSLSITEKGIEYLMDEDKI</sequence>
<comment type="caution">
    <text evidence="1">The sequence shown here is derived from an EMBL/GenBank/DDBJ whole genome shotgun (WGS) entry which is preliminary data.</text>
</comment>
<evidence type="ECO:0000313" key="2">
    <source>
        <dbReference type="Proteomes" id="UP000319499"/>
    </source>
</evidence>
<evidence type="ECO:0000313" key="1">
    <source>
        <dbReference type="EMBL" id="TWP27480.1"/>
    </source>
</evidence>
<dbReference type="RefSeq" id="WP_146262719.1">
    <property type="nucleotide sequence ID" value="NZ_SELG01000039.1"/>
</dbReference>
<dbReference type="AlphaFoldDB" id="A0A563DB92"/>
<dbReference type="Proteomes" id="UP000319499">
    <property type="component" value="Unassembled WGS sequence"/>
</dbReference>
<reference evidence="1 2" key="1">
    <citation type="submission" date="2019-02" db="EMBL/GenBank/DDBJ databases">
        <title>Apibacter muscae sp. nov.: a novel member of the house fly microbiota.</title>
        <authorList>
            <person name="Park R."/>
        </authorList>
    </citation>
    <scope>NUCLEOTIDE SEQUENCE [LARGE SCALE GENOMIC DNA]</scope>
    <source>
        <strain evidence="1 2">AL1</strain>
    </source>
</reference>
<proteinExistence type="predicted"/>
<name>A0A563DB92_9FLAO</name>
<protein>
    <submittedName>
        <fullName evidence="1">Uncharacterized protein</fullName>
    </submittedName>
</protein>
<gene>
    <name evidence="1" type="ORF">ETU09_07470</name>
</gene>
<dbReference type="EMBL" id="SELH01000022">
    <property type="protein sequence ID" value="TWP27480.1"/>
    <property type="molecule type" value="Genomic_DNA"/>
</dbReference>
<accession>A0A563DB92</accession>
<organism evidence="1 2">
    <name type="scientific">Apibacter muscae</name>
    <dbReference type="NCBI Taxonomy" id="2509004"/>
    <lineage>
        <taxon>Bacteria</taxon>
        <taxon>Pseudomonadati</taxon>
        <taxon>Bacteroidota</taxon>
        <taxon>Flavobacteriia</taxon>
        <taxon>Flavobacteriales</taxon>
        <taxon>Weeksellaceae</taxon>
        <taxon>Apibacter</taxon>
    </lineage>
</organism>
<keyword evidence="2" id="KW-1185">Reference proteome</keyword>